<dbReference type="FunFam" id="3.20.20.70:FF:000030">
    <property type="entry name" value="Nicotinate-nucleotide pyrophosphorylase, carboxylating"/>
    <property type="match status" value="1"/>
</dbReference>
<dbReference type="Gene3D" id="3.90.1170.20">
    <property type="entry name" value="Quinolinate phosphoribosyl transferase, N-terminal domain"/>
    <property type="match status" value="1"/>
</dbReference>
<sequence>MNELWLEPELKRFLLEDIGYLEIDFGVPARYITAEIVAGGEGVFCGGRFIAKLFNLLVPPEIRPLQMIHCEPEGAEFKKGTILASFRVNAEALRHGTRTVLNLLTHLTAIATRTREVVKELQNFSVTLLDTRKTTPGLRIFEKYAVRVGGASNHRMGRFDGILIKKEDIKIDGGIRNAVEKACRKKAYLVAVSVEIETLEELGEALGDKRVTHLLVDNPSIELLQRTVERCASTHIIEASGVGKLDLREVAATGVHYISLSSLILGAKTIKMKMRIVS</sequence>
<feature type="domain" description="Quinolinate phosphoribosyl transferase N-terminal" evidence="6">
    <location>
        <begin position="30"/>
        <end position="107"/>
    </location>
</feature>
<dbReference type="GO" id="GO:0004514">
    <property type="term" value="F:nicotinate-nucleotide diphosphorylase (carboxylating) activity"/>
    <property type="evidence" value="ECO:0007669"/>
    <property type="project" value="UniProtKB-EC"/>
</dbReference>
<evidence type="ECO:0000259" key="6">
    <source>
        <dbReference type="Pfam" id="PF02749"/>
    </source>
</evidence>
<dbReference type="PIRSF" id="PIRSF006250">
    <property type="entry name" value="NadC_ModD"/>
    <property type="match status" value="1"/>
</dbReference>
<dbReference type="InterPro" id="IPR037128">
    <property type="entry name" value="Quinolinate_PRibosylTase_N_sf"/>
</dbReference>
<dbReference type="InterPro" id="IPR036068">
    <property type="entry name" value="Nicotinate_pribotase-like_C"/>
</dbReference>
<dbReference type="SUPFAM" id="SSF54675">
    <property type="entry name" value="Nicotinate/Quinolinate PRTase N-terminal domain-like"/>
    <property type="match status" value="1"/>
</dbReference>
<dbReference type="SUPFAM" id="SSF51690">
    <property type="entry name" value="Nicotinate/Quinolinate PRTase C-terminal domain-like"/>
    <property type="match status" value="1"/>
</dbReference>
<dbReference type="Pfam" id="PF01729">
    <property type="entry name" value="QRPTase_C"/>
    <property type="match status" value="1"/>
</dbReference>
<dbReference type="Gene3D" id="3.20.20.70">
    <property type="entry name" value="Aldolase class I"/>
    <property type="match status" value="1"/>
</dbReference>
<dbReference type="Pfam" id="PF02749">
    <property type="entry name" value="QRPTase_N"/>
    <property type="match status" value="1"/>
</dbReference>
<keyword evidence="2 4" id="KW-0328">Glycosyltransferase</keyword>
<evidence type="ECO:0000313" key="7">
    <source>
        <dbReference type="EMBL" id="QQG45205.1"/>
    </source>
</evidence>
<dbReference type="AlphaFoldDB" id="A0A7T5UQK3"/>
<comment type="similarity">
    <text evidence="1 4">Belongs to the NadC/ModD family.</text>
</comment>
<reference evidence="7 8" key="1">
    <citation type="submission" date="2020-07" db="EMBL/GenBank/DDBJ databases">
        <title>Huge and variable diversity of episymbiotic CPR bacteria and DPANN archaea in groundwater ecosystems.</title>
        <authorList>
            <person name="He C.Y."/>
            <person name="Keren R."/>
            <person name="Whittaker M."/>
            <person name="Farag I.F."/>
            <person name="Doudna J."/>
            <person name="Cate J.H.D."/>
            <person name="Banfield J.F."/>
        </authorList>
    </citation>
    <scope>NUCLEOTIDE SEQUENCE [LARGE SCALE GENOMIC DNA]</scope>
    <source>
        <strain evidence="7">NC_groundwater_541_Ag_S-0.1um_46_50</strain>
    </source>
</reference>
<dbReference type="PANTHER" id="PTHR32179:SF3">
    <property type="entry name" value="NICOTINATE-NUCLEOTIDE PYROPHOSPHORYLASE [CARBOXYLATING]"/>
    <property type="match status" value="1"/>
</dbReference>
<name>A0A7T5UQK3_9BACT</name>
<dbReference type="GO" id="GO:0034213">
    <property type="term" value="P:quinolinate catabolic process"/>
    <property type="evidence" value="ECO:0007669"/>
    <property type="project" value="TreeGrafter"/>
</dbReference>
<evidence type="ECO:0000256" key="2">
    <source>
        <dbReference type="ARBA" id="ARBA00022676"/>
    </source>
</evidence>
<evidence type="ECO:0000313" key="8">
    <source>
        <dbReference type="Proteomes" id="UP000595618"/>
    </source>
</evidence>
<keyword evidence="3 4" id="KW-0808">Transferase</keyword>
<evidence type="ECO:0000256" key="1">
    <source>
        <dbReference type="ARBA" id="ARBA00009400"/>
    </source>
</evidence>
<feature type="domain" description="Quinolinate phosphoribosyl transferase C-terminal" evidence="5">
    <location>
        <begin position="110"/>
        <end position="275"/>
    </location>
</feature>
<dbReference type="InterPro" id="IPR002638">
    <property type="entry name" value="Quinolinate_PRibosylTrfase_C"/>
</dbReference>
<dbReference type="EC" id="2.4.2.19" evidence="7"/>
<dbReference type="InterPro" id="IPR022412">
    <property type="entry name" value="Quinolinate_PRibosylTrfase_N"/>
</dbReference>
<accession>A0A7T5UQK3</accession>
<proteinExistence type="inferred from homology"/>
<evidence type="ECO:0000259" key="5">
    <source>
        <dbReference type="Pfam" id="PF01729"/>
    </source>
</evidence>
<dbReference type="EMBL" id="CP066690">
    <property type="protein sequence ID" value="QQG45205.1"/>
    <property type="molecule type" value="Genomic_DNA"/>
</dbReference>
<dbReference type="GO" id="GO:0009435">
    <property type="term" value="P:NAD+ biosynthetic process"/>
    <property type="evidence" value="ECO:0007669"/>
    <property type="project" value="InterPro"/>
</dbReference>
<dbReference type="InterPro" id="IPR013785">
    <property type="entry name" value="Aldolase_TIM"/>
</dbReference>
<dbReference type="PANTHER" id="PTHR32179">
    <property type="entry name" value="NICOTINATE-NUCLEOTIDE PYROPHOSPHORYLASE [CARBOXYLATING]"/>
    <property type="match status" value="1"/>
</dbReference>
<gene>
    <name evidence="7" type="ORF">HYW89_04375</name>
</gene>
<protein>
    <submittedName>
        <fullName evidence="7">Nicotinate-nucleotide diphosphorylase</fullName>
        <ecNumber evidence="7">2.4.2.19</ecNumber>
    </submittedName>
</protein>
<dbReference type="Proteomes" id="UP000595618">
    <property type="component" value="Chromosome"/>
</dbReference>
<organism evidence="7 8">
    <name type="scientific">Candidatus Sungiibacteriota bacterium</name>
    <dbReference type="NCBI Taxonomy" id="2750080"/>
    <lineage>
        <taxon>Bacteria</taxon>
        <taxon>Candidatus Sungiibacteriota</taxon>
    </lineage>
</organism>
<evidence type="ECO:0000256" key="3">
    <source>
        <dbReference type="ARBA" id="ARBA00022679"/>
    </source>
</evidence>
<dbReference type="InterPro" id="IPR027277">
    <property type="entry name" value="NadC/ModD"/>
</dbReference>
<dbReference type="GO" id="GO:0005737">
    <property type="term" value="C:cytoplasm"/>
    <property type="evidence" value="ECO:0007669"/>
    <property type="project" value="TreeGrafter"/>
</dbReference>
<evidence type="ECO:0000256" key="4">
    <source>
        <dbReference type="PIRNR" id="PIRNR006250"/>
    </source>
</evidence>